<reference evidence="2 3" key="1">
    <citation type="submission" date="2017-04" db="EMBL/GenBank/DDBJ databases">
        <authorList>
            <person name="Afonso C.L."/>
            <person name="Miller P.J."/>
            <person name="Scott M.A."/>
            <person name="Spackman E."/>
            <person name="Goraichik I."/>
            <person name="Dimitrov K.M."/>
            <person name="Suarez D.L."/>
            <person name="Swayne D.E."/>
        </authorList>
    </citation>
    <scope>NUCLEOTIDE SEQUENCE [LARGE SCALE GENOMIC DNA]</scope>
    <source>
        <strain evidence="2">LMG 28154</strain>
    </source>
</reference>
<dbReference type="EMBL" id="FXAN01000047">
    <property type="protein sequence ID" value="SMF99946.1"/>
    <property type="molecule type" value="Genomic_DNA"/>
</dbReference>
<feature type="coiled-coil region" evidence="1">
    <location>
        <begin position="263"/>
        <end position="311"/>
    </location>
</feature>
<accession>A0A238H3Q3</accession>
<name>A0A238H3Q3_9BURK</name>
<dbReference type="RefSeq" id="WP_159935925.1">
    <property type="nucleotide sequence ID" value="NZ_FXAN01000047.1"/>
</dbReference>
<sequence>MAAFPIVPGAAPRGDESEACGAPATWRWPGLSAASFWLPEHDGVGTAHEYAPFVFWLTEAMAPRTLVALGARQGLTYLTFCQAVVRLNLATRCYAVGSGPRDRDDDACAQPLHTGQARALLAAFHDTHYAAISRRLPMGADDALPYFADGEVDLLHLDGRPDYDAALHDFRAWLPKLSARAVVVLHDIHRRQPGFGTWRLWQELGACYPSFALAHNDGLGVLGVGPQPLPALAELFAADAGTRTALHTIYARLGSALSQRIVIDALDLELASRQDEFERLRHDAGTAHRLVSQAERELHRRNLDVAALREQLVRHLAEQAQQGADLRARLAERDARLSAWGAEREQVAHERARLHAQLASQSEALAELGATRARLRQLEVQSQQIQQTYETALDDAHRALDAAEDRQRRTQVRMAEQGAALAVLRARLRAAEAASARQVIRRWRAALVRRFACVRAVAVPSRQTSR</sequence>
<keyword evidence="1" id="KW-0175">Coiled coil</keyword>
<protein>
    <submittedName>
        <fullName evidence="2">Glycosyltransferase</fullName>
        <ecNumber evidence="2">2.4.1.-</ecNumber>
    </submittedName>
</protein>
<dbReference type="GO" id="GO:0016757">
    <property type="term" value="F:glycosyltransferase activity"/>
    <property type="evidence" value="ECO:0007669"/>
    <property type="project" value="UniProtKB-KW"/>
</dbReference>
<organism evidence="2 3">
    <name type="scientific">Burkholderia singularis</name>
    <dbReference type="NCBI Taxonomy" id="1503053"/>
    <lineage>
        <taxon>Bacteria</taxon>
        <taxon>Pseudomonadati</taxon>
        <taxon>Pseudomonadota</taxon>
        <taxon>Betaproteobacteria</taxon>
        <taxon>Burkholderiales</taxon>
        <taxon>Burkholderiaceae</taxon>
        <taxon>Burkholderia</taxon>
        <taxon>pseudomallei group</taxon>
    </lineage>
</organism>
<keyword evidence="2" id="KW-0808">Transferase</keyword>
<evidence type="ECO:0000256" key="1">
    <source>
        <dbReference type="SAM" id="Coils"/>
    </source>
</evidence>
<proteinExistence type="predicted"/>
<evidence type="ECO:0000313" key="2">
    <source>
        <dbReference type="EMBL" id="SMF99946.1"/>
    </source>
</evidence>
<dbReference type="InterPro" id="IPR029063">
    <property type="entry name" value="SAM-dependent_MTases_sf"/>
</dbReference>
<dbReference type="Gene3D" id="3.40.50.150">
    <property type="entry name" value="Vaccinia Virus protein VP39"/>
    <property type="match status" value="1"/>
</dbReference>
<dbReference type="Pfam" id="PF13578">
    <property type="entry name" value="Methyltransf_24"/>
    <property type="match status" value="1"/>
</dbReference>
<dbReference type="SUPFAM" id="SSF53335">
    <property type="entry name" value="S-adenosyl-L-methionine-dependent methyltransferases"/>
    <property type="match status" value="1"/>
</dbReference>
<dbReference type="Proteomes" id="UP000198460">
    <property type="component" value="Unassembled WGS sequence"/>
</dbReference>
<dbReference type="AlphaFoldDB" id="A0A238H3Q3"/>
<dbReference type="EC" id="2.4.1.-" evidence="2"/>
<feature type="coiled-coil region" evidence="1">
    <location>
        <begin position="375"/>
        <end position="406"/>
    </location>
</feature>
<keyword evidence="2" id="KW-0328">Glycosyltransferase</keyword>
<evidence type="ECO:0000313" key="3">
    <source>
        <dbReference type="Proteomes" id="UP000198460"/>
    </source>
</evidence>
<gene>
    <name evidence="2" type="ORF">BSIN_3135</name>
</gene>